<sequence>MELTILRNNNTFTLEGKINASTASNFKTHFNMTLNCIKDLTIDINKVTEIDTYGVEAIKSIYINSKIWNKPFSIVGIGCKDIYEELLSMNIA</sequence>
<evidence type="ECO:0000259" key="1">
    <source>
        <dbReference type="PROSITE" id="PS50801"/>
    </source>
</evidence>
<organism evidence="2 3">
    <name type="scientific">Lacinutrix venerupis</name>
    <dbReference type="NCBI Taxonomy" id="1486034"/>
    <lineage>
        <taxon>Bacteria</taxon>
        <taxon>Pseudomonadati</taxon>
        <taxon>Bacteroidota</taxon>
        <taxon>Flavobacteriia</taxon>
        <taxon>Flavobacteriales</taxon>
        <taxon>Flavobacteriaceae</taxon>
        <taxon>Lacinutrix</taxon>
    </lineage>
</organism>
<keyword evidence="3" id="KW-1185">Reference proteome</keyword>
<dbReference type="InterPro" id="IPR036513">
    <property type="entry name" value="STAS_dom_sf"/>
</dbReference>
<gene>
    <name evidence="2" type="ORF">BWR22_04540</name>
</gene>
<name>A0AAC9LK71_9FLAO</name>
<dbReference type="KEGG" id="lvn:BWR22_04540"/>
<evidence type="ECO:0000313" key="2">
    <source>
        <dbReference type="EMBL" id="APX99608.1"/>
    </source>
</evidence>
<dbReference type="PROSITE" id="PS50801">
    <property type="entry name" value="STAS"/>
    <property type="match status" value="1"/>
</dbReference>
<reference evidence="2 3" key="1">
    <citation type="submission" date="2017-01" db="EMBL/GenBank/DDBJ databases">
        <title>Complete genome of Lacinutrix venerupis DOK2-8 isolated from seawater in Dokdo.</title>
        <authorList>
            <person name="Chi W.-J."/>
            <person name="Kim J.H."/>
        </authorList>
    </citation>
    <scope>NUCLEOTIDE SEQUENCE [LARGE SCALE GENOMIC DNA]</scope>
    <source>
        <strain evidence="2 3">DOK2-8</strain>
    </source>
</reference>
<accession>A0AAC9LK71</accession>
<dbReference type="AlphaFoldDB" id="A0AAC9LK71"/>
<dbReference type="InterPro" id="IPR002645">
    <property type="entry name" value="STAS_dom"/>
</dbReference>
<dbReference type="RefSeq" id="WP_076732237.1">
    <property type="nucleotide sequence ID" value="NZ_CP019352.1"/>
</dbReference>
<dbReference type="Pfam" id="PF01740">
    <property type="entry name" value="STAS"/>
    <property type="match status" value="1"/>
</dbReference>
<dbReference type="Proteomes" id="UP000187506">
    <property type="component" value="Chromosome"/>
</dbReference>
<protein>
    <recommendedName>
        <fullName evidence="1">STAS domain-containing protein</fullName>
    </recommendedName>
</protein>
<proteinExistence type="predicted"/>
<dbReference type="SUPFAM" id="SSF52091">
    <property type="entry name" value="SpoIIaa-like"/>
    <property type="match status" value="1"/>
</dbReference>
<dbReference type="EMBL" id="CP019352">
    <property type="protein sequence ID" value="APX99608.1"/>
    <property type="molecule type" value="Genomic_DNA"/>
</dbReference>
<feature type="domain" description="STAS" evidence="1">
    <location>
        <begin position="1"/>
        <end position="92"/>
    </location>
</feature>
<evidence type="ECO:0000313" key="3">
    <source>
        <dbReference type="Proteomes" id="UP000187506"/>
    </source>
</evidence>